<protein>
    <recommendedName>
        <fullName evidence="3">Ipa protein</fullName>
    </recommendedName>
</protein>
<dbReference type="AlphaFoldDB" id="A0A135TAN8"/>
<evidence type="ECO:0000313" key="1">
    <source>
        <dbReference type="EMBL" id="KXH45222.1"/>
    </source>
</evidence>
<proteinExistence type="predicted"/>
<keyword evidence="2" id="KW-1185">Reference proteome</keyword>
<dbReference type="Proteomes" id="UP000070054">
    <property type="component" value="Unassembled WGS sequence"/>
</dbReference>
<organism evidence="1 2">
    <name type="scientific">Colletotrichum nymphaeae SA-01</name>
    <dbReference type="NCBI Taxonomy" id="1460502"/>
    <lineage>
        <taxon>Eukaryota</taxon>
        <taxon>Fungi</taxon>
        <taxon>Dikarya</taxon>
        <taxon>Ascomycota</taxon>
        <taxon>Pezizomycotina</taxon>
        <taxon>Sordariomycetes</taxon>
        <taxon>Hypocreomycetidae</taxon>
        <taxon>Glomerellales</taxon>
        <taxon>Glomerellaceae</taxon>
        <taxon>Colletotrichum</taxon>
        <taxon>Colletotrichum acutatum species complex</taxon>
    </lineage>
</organism>
<name>A0A135TAN8_9PEZI</name>
<evidence type="ECO:0000313" key="2">
    <source>
        <dbReference type="Proteomes" id="UP000070054"/>
    </source>
</evidence>
<sequence>MQRQRDNEATDLHNDLVRKYKRHGAVIDKIWRDFGAGQRAKCVKAGVMEGVLLRHSGDTTLGDNYKIFPEWNLRDLTERPEHFLSMLEHRIKKTPMAQYCYGLNGGKGDADIIQESMRTQGLRPPASEKDWYMLFSDGEWYGCSVYLPEKDEKSLGGLVPAIRAGLVPPSDIGGLILKRQVTLLRSLNILIDDILDQGSKTRSNAQRPKKPEEIAIAAFSKLSISQPPTKLSLADLVNAACDQADSFKERIELCSEPVVLAHDVSFWFCSRPEILPDEKGRRLPVVSDKYVSASVFDAVHSAVKAAVLWNYMHQLLERFESLNQDKAHRTILLQEIANAAQLAYVSAQALFKRHIQSHSGSKWYKRMSNTYDSVGNARVTLKGNPGDLTRSDPQLHYMLRLCHPDTTAAKAVEWLKKLGDLHQAHPEEREKLVESEFESLCDLATTVAFIQDVTSTISTPAPSRKKGQLFVSRSQELEKELNELKTGIDLRDFAVPIDNLLEPGMTAEALENLNQFMIDNAGAKLGVLYEDLVFECFSDLGNQYEQYKIKISQGQKDWTPLPVPAPEPRETLIEQRKQKEKTRPAHVSAFEVGPQANVSTTEPVNEKQTFKVSPATAEVFNALFKKSESRGAVNWTAFEGAMAELGFSVLPKYGSVFTFMPPDSMAVKRPFTIHRPHKSHIEGYVTLVYSRRLARAYGWDEKTFQSSE</sequence>
<dbReference type="OrthoDB" id="2922289at2759"/>
<evidence type="ECO:0008006" key="3">
    <source>
        <dbReference type="Google" id="ProtNLM"/>
    </source>
</evidence>
<dbReference type="EMBL" id="JEMN01001184">
    <property type="protein sequence ID" value="KXH45222.1"/>
    <property type="molecule type" value="Genomic_DNA"/>
</dbReference>
<gene>
    <name evidence="1" type="ORF">CNYM01_11357</name>
</gene>
<accession>A0A135TAN8</accession>
<dbReference type="PANTHER" id="PTHR40788:SF1">
    <property type="entry name" value="IPA PROTEIN"/>
    <property type="match status" value="1"/>
</dbReference>
<reference evidence="1 2" key="1">
    <citation type="submission" date="2014-02" db="EMBL/GenBank/DDBJ databases">
        <title>The genome sequence of Colletotrichum nymphaeae SA-01.</title>
        <authorList>
            <person name="Baroncelli R."/>
            <person name="Thon M.R."/>
        </authorList>
    </citation>
    <scope>NUCLEOTIDE SEQUENCE [LARGE SCALE GENOMIC DNA]</scope>
    <source>
        <strain evidence="1 2">SA-01</strain>
    </source>
</reference>
<dbReference type="PANTHER" id="PTHR40788">
    <property type="entry name" value="CLR5 DOMAIN-CONTAINING PROTEIN-RELATED"/>
    <property type="match status" value="1"/>
</dbReference>
<comment type="caution">
    <text evidence="1">The sequence shown here is derived from an EMBL/GenBank/DDBJ whole genome shotgun (WGS) entry which is preliminary data.</text>
</comment>